<evidence type="ECO:0000313" key="3">
    <source>
        <dbReference type="Proteomes" id="UP000550729"/>
    </source>
</evidence>
<sequence length="212" mass="23234">MTKVHPTAHDYIPAAGRDWTLPFYDTMTRLAGVRALHRRLVAGADLASGQRVLEIGCGTGNLSTAVKRAEPGVELTAIDPDPLALDRARRKSSTIDFRIGYAQELPFADETVDRAFSSLMLHHLDPESVKSALAELFRVCKPGGSVHVVDFIEVRGLFARMGHHHFPGVDQLSQLMTDAGFASVEVETEHRRLVGEFAYVRATRATGPTDSE</sequence>
<evidence type="ECO:0000313" key="2">
    <source>
        <dbReference type="EMBL" id="NMN99768.1"/>
    </source>
</evidence>
<keyword evidence="3" id="KW-1185">Reference proteome</keyword>
<evidence type="ECO:0000259" key="1">
    <source>
        <dbReference type="Pfam" id="PF13649"/>
    </source>
</evidence>
<dbReference type="EMBL" id="JABBNB010000001">
    <property type="protein sequence ID" value="NMN99768.1"/>
    <property type="molecule type" value="Genomic_DNA"/>
</dbReference>
<dbReference type="AlphaFoldDB" id="A0A848KP54"/>
<dbReference type="GO" id="GO:0008168">
    <property type="term" value="F:methyltransferase activity"/>
    <property type="evidence" value="ECO:0007669"/>
    <property type="project" value="UniProtKB-KW"/>
</dbReference>
<dbReference type="CDD" id="cd02440">
    <property type="entry name" value="AdoMet_MTases"/>
    <property type="match status" value="1"/>
</dbReference>
<dbReference type="InterPro" id="IPR029063">
    <property type="entry name" value="SAM-dependent_MTases_sf"/>
</dbReference>
<keyword evidence="2" id="KW-0808">Transferase</keyword>
<dbReference type="Proteomes" id="UP000550729">
    <property type="component" value="Unassembled WGS sequence"/>
</dbReference>
<dbReference type="PANTHER" id="PTHR43591">
    <property type="entry name" value="METHYLTRANSFERASE"/>
    <property type="match status" value="1"/>
</dbReference>
<gene>
    <name evidence="2" type="ORF">HH308_00875</name>
</gene>
<proteinExistence type="predicted"/>
<dbReference type="InterPro" id="IPR041698">
    <property type="entry name" value="Methyltransf_25"/>
</dbReference>
<dbReference type="GO" id="GO:0032259">
    <property type="term" value="P:methylation"/>
    <property type="evidence" value="ECO:0007669"/>
    <property type="project" value="UniProtKB-KW"/>
</dbReference>
<protein>
    <submittedName>
        <fullName evidence="2">Class I SAM-dependent methyltransferase</fullName>
    </submittedName>
</protein>
<dbReference type="SUPFAM" id="SSF53335">
    <property type="entry name" value="S-adenosyl-L-methionine-dependent methyltransferases"/>
    <property type="match status" value="1"/>
</dbReference>
<comment type="caution">
    <text evidence="2">The sequence shown here is derived from an EMBL/GenBank/DDBJ whole genome shotgun (WGS) entry which is preliminary data.</text>
</comment>
<feature type="domain" description="Methyltransferase" evidence="1">
    <location>
        <begin position="52"/>
        <end position="144"/>
    </location>
</feature>
<dbReference type="Gene3D" id="3.40.50.150">
    <property type="entry name" value="Vaccinia Virus protein VP39"/>
    <property type="match status" value="1"/>
</dbReference>
<name>A0A848KP54_9ACTN</name>
<organism evidence="2 3">
    <name type="scientific">Gordonia asplenii</name>
    <dbReference type="NCBI Taxonomy" id="2725283"/>
    <lineage>
        <taxon>Bacteria</taxon>
        <taxon>Bacillati</taxon>
        <taxon>Actinomycetota</taxon>
        <taxon>Actinomycetes</taxon>
        <taxon>Mycobacteriales</taxon>
        <taxon>Gordoniaceae</taxon>
        <taxon>Gordonia</taxon>
    </lineage>
</organism>
<dbReference type="Pfam" id="PF13649">
    <property type="entry name" value="Methyltransf_25"/>
    <property type="match status" value="1"/>
</dbReference>
<accession>A0A848KP54</accession>
<keyword evidence="2" id="KW-0489">Methyltransferase</keyword>
<reference evidence="2 3" key="1">
    <citation type="submission" date="2020-04" db="EMBL/GenBank/DDBJ databases">
        <title>Gordonia sp. nov. TBRC 11910.</title>
        <authorList>
            <person name="Suriyachadkun C."/>
        </authorList>
    </citation>
    <scope>NUCLEOTIDE SEQUENCE [LARGE SCALE GENOMIC DNA]</scope>
    <source>
        <strain evidence="2 3">TBRC 11910</strain>
    </source>
</reference>